<evidence type="ECO:0000313" key="3">
    <source>
        <dbReference type="Proteomes" id="UP000288805"/>
    </source>
</evidence>
<dbReference type="SMART" id="SM00743">
    <property type="entry name" value="Agenet"/>
    <property type="match status" value="2"/>
</dbReference>
<dbReference type="CDD" id="cd20405">
    <property type="entry name" value="Tudor_Agenet_AtDUF_rpt1_3"/>
    <property type="match status" value="1"/>
</dbReference>
<comment type="caution">
    <text evidence="2">The sequence shown here is derived from an EMBL/GenBank/DDBJ whole genome shotgun (WGS) entry which is preliminary data.</text>
</comment>
<proteinExistence type="predicted"/>
<dbReference type="EMBL" id="QGNW01001434">
    <property type="protein sequence ID" value="RVW41554.1"/>
    <property type="molecule type" value="Genomic_DNA"/>
</dbReference>
<reference evidence="2 3" key="1">
    <citation type="journal article" date="2018" name="PLoS Genet.">
        <title>Population sequencing reveals clonal diversity and ancestral inbreeding in the grapevine cultivar Chardonnay.</title>
        <authorList>
            <person name="Roach M.J."/>
            <person name="Johnson D.L."/>
            <person name="Bohlmann J."/>
            <person name="van Vuuren H.J."/>
            <person name="Jones S.J."/>
            <person name="Pretorius I.S."/>
            <person name="Schmidt S.A."/>
            <person name="Borneman A.R."/>
        </authorList>
    </citation>
    <scope>NUCLEOTIDE SEQUENCE [LARGE SCALE GENOMIC DNA]</scope>
    <source>
        <strain evidence="3">cv. Chardonnay</strain>
        <tissue evidence="2">Leaf</tissue>
    </source>
</reference>
<gene>
    <name evidence="2" type="primary">DUF3_1</name>
    <name evidence="2" type="ORF">CK203_068217</name>
</gene>
<accession>A0A438E1H4</accession>
<name>A0A438E1H4_VITVI</name>
<dbReference type="OrthoDB" id="687110at2759"/>
<sequence length="163" mass="18466">MESGTEIFSKGSLVEVSSDEDGFKGAWYVATILESPPKSASKKRSRALVEYQDLLVDDVGSKPLTEVVDTSFLRPLPPPEADTNFCVNDIVDAFYRDGWWTGVITRISEDSKCTVFFQNPPDEIQFDRSDLRVHKEWVDGKWIRPEKQVSFVVHLLDFGVFGD</sequence>
<protein>
    <submittedName>
        <fullName evidence="2">DUF724 domain-containing protein 3</fullName>
    </submittedName>
</protein>
<dbReference type="Pfam" id="PF05641">
    <property type="entry name" value="Agenet"/>
    <property type="match status" value="2"/>
</dbReference>
<evidence type="ECO:0000259" key="1">
    <source>
        <dbReference type="SMART" id="SM00743"/>
    </source>
</evidence>
<feature type="domain" description="Agenet" evidence="1">
    <location>
        <begin position="6"/>
        <end position="81"/>
    </location>
</feature>
<dbReference type="PANTHER" id="PTHR31917">
    <property type="entry name" value="AGENET DOMAIN-CONTAINING PROTEIN-RELATED"/>
    <property type="match status" value="1"/>
</dbReference>
<dbReference type="InterPro" id="IPR014002">
    <property type="entry name" value="Agenet_dom_plant"/>
</dbReference>
<evidence type="ECO:0000313" key="2">
    <source>
        <dbReference type="EMBL" id="RVW41554.1"/>
    </source>
</evidence>
<dbReference type="PANTHER" id="PTHR31917:SF153">
    <property type="entry name" value="DUF724 DOMAIN-CONTAINING PROTEIN 3-RELATED"/>
    <property type="match status" value="1"/>
</dbReference>
<dbReference type="AlphaFoldDB" id="A0A438E1H4"/>
<dbReference type="CDD" id="cd20406">
    <property type="entry name" value="Tudor_Agenet_AtDUF_rpt2_4"/>
    <property type="match status" value="1"/>
</dbReference>
<feature type="domain" description="Agenet" evidence="1">
    <location>
        <begin position="83"/>
        <end position="139"/>
    </location>
</feature>
<dbReference type="InterPro" id="IPR008395">
    <property type="entry name" value="Agenet-like_dom"/>
</dbReference>
<organism evidence="2 3">
    <name type="scientific">Vitis vinifera</name>
    <name type="common">Grape</name>
    <dbReference type="NCBI Taxonomy" id="29760"/>
    <lineage>
        <taxon>Eukaryota</taxon>
        <taxon>Viridiplantae</taxon>
        <taxon>Streptophyta</taxon>
        <taxon>Embryophyta</taxon>
        <taxon>Tracheophyta</taxon>
        <taxon>Spermatophyta</taxon>
        <taxon>Magnoliopsida</taxon>
        <taxon>eudicotyledons</taxon>
        <taxon>Gunneridae</taxon>
        <taxon>Pentapetalae</taxon>
        <taxon>rosids</taxon>
        <taxon>Vitales</taxon>
        <taxon>Vitaceae</taxon>
        <taxon>Viteae</taxon>
        <taxon>Vitis</taxon>
    </lineage>
</organism>
<dbReference type="Proteomes" id="UP000288805">
    <property type="component" value="Unassembled WGS sequence"/>
</dbReference>